<organism evidence="8 9">
    <name type="scientific">Polymorphospora rubra</name>
    <dbReference type="NCBI Taxonomy" id="338584"/>
    <lineage>
        <taxon>Bacteria</taxon>
        <taxon>Bacillati</taxon>
        <taxon>Actinomycetota</taxon>
        <taxon>Actinomycetes</taxon>
        <taxon>Micromonosporales</taxon>
        <taxon>Micromonosporaceae</taxon>
        <taxon>Polymorphospora</taxon>
    </lineage>
</organism>
<reference evidence="8" key="1">
    <citation type="submission" date="2020-08" db="EMBL/GenBank/DDBJ databases">
        <title>Whole genome shotgun sequence of Polymorphospora rubra NBRC 101157.</title>
        <authorList>
            <person name="Komaki H."/>
            <person name="Tamura T."/>
        </authorList>
    </citation>
    <scope>NUCLEOTIDE SEQUENCE</scope>
    <source>
        <strain evidence="8">NBRC 101157</strain>
    </source>
</reference>
<dbReference type="InterPro" id="IPR051907">
    <property type="entry name" value="DoxX-like_oxidoreductase"/>
</dbReference>
<sequence length="146" mass="14701">MAPRTLVQDLAILLARIGIGVVFVAHGWQKLVTNGMDATAAGFGQMGVPLPTLSAWFAALVELVGGAALILGAALPVAGVLLAVDMLGAYLFAHAGNGIFVGDGGAELVLALGVAALLFAAIGSGRFGVDDRLGSRLRRSPARTPA</sequence>
<evidence type="ECO:0000256" key="5">
    <source>
        <dbReference type="ARBA" id="ARBA00022989"/>
    </source>
</evidence>
<keyword evidence="6 7" id="KW-0472">Membrane</keyword>
<evidence type="ECO:0000313" key="8">
    <source>
        <dbReference type="EMBL" id="BCJ69161.1"/>
    </source>
</evidence>
<evidence type="ECO:0000256" key="2">
    <source>
        <dbReference type="ARBA" id="ARBA00006679"/>
    </source>
</evidence>
<dbReference type="EMBL" id="AP023359">
    <property type="protein sequence ID" value="BCJ69161.1"/>
    <property type="molecule type" value="Genomic_DNA"/>
</dbReference>
<dbReference type="KEGG" id="pry:Prubr_61820"/>
<proteinExistence type="inferred from homology"/>
<dbReference type="Pfam" id="PF07681">
    <property type="entry name" value="DoxX"/>
    <property type="match status" value="1"/>
</dbReference>
<protein>
    <recommendedName>
        <fullName evidence="10">DoxX family protein</fullName>
    </recommendedName>
</protein>
<dbReference type="GO" id="GO:0005886">
    <property type="term" value="C:plasma membrane"/>
    <property type="evidence" value="ECO:0007669"/>
    <property type="project" value="UniProtKB-SubCell"/>
</dbReference>
<evidence type="ECO:0000256" key="7">
    <source>
        <dbReference type="SAM" id="Phobius"/>
    </source>
</evidence>
<dbReference type="PANTHER" id="PTHR33452:SF1">
    <property type="entry name" value="INNER MEMBRANE PROTEIN YPHA-RELATED"/>
    <property type="match status" value="1"/>
</dbReference>
<comment type="subcellular location">
    <subcellularLocation>
        <location evidence="1">Cell membrane</location>
        <topology evidence="1">Multi-pass membrane protein</topology>
    </subcellularLocation>
</comment>
<comment type="similarity">
    <text evidence="2">Belongs to the DoxX family.</text>
</comment>
<evidence type="ECO:0000256" key="6">
    <source>
        <dbReference type="ARBA" id="ARBA00023136"/>
    </source>
</evidence>
<keyword evidence="3" id="KW-1003">Cell membrane</keyword>
<evidence type="ECO:0000313" key="9">
    <source>
        <dbReference type="Proteomes" id="UP000680866"/>
    </source>
</evidence>
<dbReference type="RefSeq" id="WP_212818298.1">
    <property type="nucleotide sequence ID" value="NZ_AP023359.1"/>
</dbReference>
<feature type="transmembrane region" description="Helical" evidence="7">
    <location>
        <begin position="7"/>
        <end position="28"/>
    </location>
</feature>
<evidence type="ECO:0000256" key="1">
    <source>
        <dbReference type="ARBA" id="ARBA00004651"/>
    </source>
</evidence>
<gene>
    <name evidence="8" type="ORF">Prubr_61820</name>
</gene>
<name>A0A810N5Y9_9ACTN</name>
<keyword evidence="5 7" id="KW-1133">Transmembrane helix</keyword>
<dbReference type="InterPro" id="IPR032808">
    <property type="entry name" value="DoxX"/>
</dbReference>
<evidence type="ECO:0008006" key="10">
    <source>
        <dbReference type="Google" id="ProtNLM"/>
    </source>
</evidence>
<keyword evidence="4 7" id="KW-0812">Transmembrane</keyword>
<dbReference type="Proteomes" id="UP000680866">
    <property type="component" value="Chromosome"/>
</dbReference>
<feature type="transmembrane region" description="Helical" evidence="7">
    <location>
        <begin position="68"/>
        <end position="93"/>
    </location>
</feature>
<evidence type="ECO:0000256" key="4">
    <source>
        <dbReference type="ARBA" id="ARBA00022692"/>
    </source>
</evidence>
<dbReference type="PANTHER" id="PTHR33452">
    <property type="entry name" value="OXIDOREDUCTASE CATD-RELATED"/>
    <property type="match status" value="1"/>
</dbReference>
<accession>A0A810N5Y9</accession>
<keyword evidence="9" id="KW-1185">Reference proteome</keyword>
<evidence type="ECO:0000256" key="3">
    <source>
        <dbReference type="ARBA" id="ARBA00022475"/>
    </source>
</evidence>
<feature type="transmembrane region" description="Helical" evidence="7">
    <location>
        <begin position="108"/>
        <end position="129"/>
    </location>
</feature>
<dbReference type="AlphaFoldDB" id="A0A810N5Y9"/>